<sequence>MNRPFDWLKQYHILIFILTLVFGASAVLIAFERVRNQEAAPLVGKARNPSTQAVQGESIVRDQAVADYQQYAGETFNSIKSLISSARSGAKADVILGKQLESSLLAAKVPLPYRELHFGLLKIIRNLMADAGPNFDFLQEQTRLLADRFLWLSPIDSGGR</sequence>
<evidence type="ECO:0000256" key="1">
    <source>
        <dbReference type="SAM" id="Phobius"/>
    </source>
</evidence>
<name>A0A1G2BRL2_9BACT</name>
<organism evidence="2 3">
    <name type="scientific">Candidatus Komeilibacteria bacterium RIFCSPLOWO2_02_FULL_48_11</name>
    <dbReference type="NCBI Taxonomy" id="1798553"/>
    <lineage>
        <taxon>Bacteria</taxon>
        <taxon>Candidatus Komeiliibacteriota</taxon>
    </lineage>
</organism>
<keyword evidence="1" id="KW-0812">Transmembrane</keyword>
<dbReference type="Proteomes" id="UP000178109">
    <property type="component" value="Unassembled WGS sequence"/>
</dbReference>
<keyword evidence="1" id="KW-1133">Transmembrane helix</keyword>
<gene>
    <name evidence="2" type="ORF">A3H70_03960</name>
</gene>
<keyword evidence="1" id="KW-0472">Membrane</keyword>
<evidence type="ECO:0000313" key="3">
    <source>
        <dbReference type="Proteomes" id="UP000178109"/>
    </source>
</evidence>
<accession>A0A1G2BRL2</accession>
<comment type="caution">
    <text evidence="2">The sequence shown here is derived from an EMBL/GenBank/DDBJ whole genome shotgun (WGS) entry which is preliminary data.</text>
</comment>
<feature type="transmembrane region" description="Helical" evidence="1">
    <location>
        <begin position="12"/>
        <end position="31"/>
    </location>
</feature>
<evidence type="ECO:0000313" key="2">
    <source>
        <dbReference type="EMBL" id="OGY90857.1"/>
    </source>
</evidence>
<dbReference type="STRING" id="1798553.A3H70_03960"/>
<proteinExistence type="predicted"/>
<protein>
    <submittedName>
        <fullName evidence="2">Uncharacterized protein</fullName>
    </submittedName>
</protein>
<reference evidence="2 3" key="1">
    <citation type="journal article" date="2016" name="Nat. Commun.">
        <title>Thousands of microbial genomes shed light on interconnected biogeochemical processes in an aquifer system.</title>
        <authorList>
            <person name="Anantharaman K."/>
            <person name="Brown C.T."/>
            <person name="Hug L.A."/>
            <person name="Sharon I."/>
            <person name="Castelle C.J."/>
            <person name="Probst A.J."/>
            <person name="Thomas B.C."/>
            <person name="Singh A."/>
            <person name="Wilkins M.J."/>
            <person name="Karaoz U."/>
            <person name="Brodie E.L."/>
            <person name="Williams K.H."/>
            <person name="Hubbard S.S."/>
            <person name="Banfield J.F."/>
        </authorList>
    </citation>
    <scope>NUCLEOTIDE SEQUENCE [LARGE SCALE GENOMIC DNA]</scope>
</reference>
<dbReference type="EMBL" id="MHKO01000059">
    <property type="protein sequence ID" value="OGY90857.1"/>
    <property type="molecule type" value="Genomic_DNA"/>
</dbReference>
<dbReference type="AlphaFoldDB" id="A0A1G2BRL2"/>